<sequence>MKPWIVAIILTIAVAYFIYRVTYLIKLLKLGKPENRYDRVGERLWITIKQSILQFSQFRVPKGDYTYAGMDASDQCPANSTGKVLSPREIILSLKENLFANAEKLLSTPKDQWREMERVEL</sequence>
<proteinExistence type="predicted"/>
<evidence type="ECO:0000313" key="2">
    <source>
        <dbReference type="EMBL" id="CBX29944.1"/>
    </source>
</evidence>
<keyword evidence="1" id="KW-1133">Transmembrane helix</keyword>
<dbReference type="EMBL" id="FR695873">
    <property type="protein sequence ID" value="CBX29944.1"/>
    <property type="molecule type" value="Genomic_DNA"/>
</dbReference>
<name>E1YHA0_9BACT</name>
<protein>
    <submittedName>
        <fullName evidence="2">Uncharacterized protein</fullName>
    </submittedName>
</protein>
<accession>E1YHA0</accession>
<reference evidence="2" key="1">
    <citation type="journal article" date="2011" name="Environ. Microbiol.">
        <title>Genomic insights into the metabolic potential of the polycyclic aromatic hydrocarbon degrading sulfate-reducing Deltaproteobacterium N47.</title>
        <authorList>
            <person name="Bergmann F."/>
            <person name="Selesi D."/>
            <person name="Weinmaier T."/>
            <person name="Tischler P."/>
            <person name="Rattei T."/>
            <person name="Meckenstock R.U."/>
        </authorList>
    </citation>
    <scope>NUCLEOTIDE SEQUENCE</scope>
</reference>
<keyword evidence="1" id="KW-0812">Transmembrane</keyword>
<keyword evidence="1" id="KW-0472">Membrane</keyword>
<gene>
    <name evidence="2" type="ORF">N47_F16390</name>
</gene>
<dbReference type="AlphaFoldDB" id="E1YHA0"/>
<feature type="transmembrane region" description="Helical" evidence="1">
    <location>
        <begin position="6"/>
        <end position="25"/>
    </location>
</feature>
<organism evidence="2">
    <name type="scientific">uncultured Desulfobacterium sp</name>
    <dbReference type="NCBI Taxonomy" id="201089"/>
    <lineage>
        <taxon>Bacteria</taxon>
        <taxon>Pseudomonadati</taxon>
        <taxon>Thermodesulfobacteriota</taxon>
        <taxon>Desulfobacteria</taxon>
        <taxon>Desulfobacterales</taxon>
        <taxon>Desulfobacteriaceae</taxon>
        <taxon>Desulfobacterium</taxon>
        <taxon>environmental samples</taxon>
    </lineage>
</organism>
<evidence type="ECO:0000256" key="1">
    <source>
        <dbReference type="SAM" id="Phobius"/>
    </source>
</evidence>